<dbReference type="InterPro" id="IPR027417">
    <property type="entry name" value="P-loop_NTPase"/>
</dbReference>
<dbReference type="SUPFAM" id="SSF52540">
    <property type="entry name" value="P-loop containing nucleoside triphosphate hydrolases"/>
    <property type="match status" value="1"/>
</dbReference>
<proteinExistence type="predicted"/>
<dbReference type="InterPro" id="IPR011545">
    <property type="entry name" value="DEAD/DEAH_box_helicase_dom"/>
</dbReference>
<evidence type="ECO:0000256" key="1">
    <source>
        <dbReference type="SAM" id="Coils"/>
    </source>
</evidence>
<feature type="domain" description="Helicase ATP-binding" evidence="2">
    <location>
        <begin position="229"/>
        <end position="395"/>
    </location>
</feature>
<dbReference type="SMART" id="SM00487">
    <property type="entry name" value="DEXDc"/>
    <property type="match status" value="1"/>
</dbReference>
<reference evidence="3" key="1">
    <citation type="journal article" date="2023" name="Viruses">
        <title>Mycoviruses in the Rust Fungus Uromyces fabae.</title>
        <authorList>
            <person name="Seitz J.M."/>
            <person name="Voegele R.T."/>
            <person name="Link T.I."/>
        </authorList>
    </citation>
    <scope>NUCLEOTIDE SEQUENCE</scope>
    <source>
        <strain evidence="3">Ufvs_1</strain>
    </source>
</reference>
<reference evidence="3" key="2">
    <citation type="submission" date="2023-05" db="EMBL/GenBank/DDBJ databases">
        <authorList>
            <person name="Seitz J."/>
            <person name="Voegele R.T."/>
            <person name="Link T.I."/>
        </authorList>
    </citation>
    <scope>NUCLEOTIDE SEQUENCE</scope>
    <source>
        <strain evidence="3">Ufvs_1</strain>
    </source>
</reference>
<dbReference type="Pfam" id="PF00270">
    <property type="entry name" value="DEAD"/>
    <property type="match status" value="1"/>
</dbReference>
<dbReference type="GO" id="GO:0003676">
    <property type="term" value="F:nucleic acid binding"/>
    <property type="evidence" value="ECO:0007669"/>
    <property type="project" value="InterPro"/>
</dbReference>
<dbReference type="Gene3D" id="3.40.50.300">
    <property type="entry name" value="P-loop containing nucleotide triphosphate hydrolases"/>
    <property type="match status" value="2"/>
</dbReference>
<keyword evidence="1" id="KW-0175">Coiled coil</keyword>
<evidence type="ECO:0000259" key="2">
    <source>
        <dbReference type="PROSITE" id="PS51192"/>
    </source>
</evidence>
<dbReference type="EMBL" id="OQ995224">
    <property type="protein sequence ID" value="WMV64377.1"/>
    <property type="molecule type" value="Genomic_RNA"/>
</dbReference>
<organism evidence="3">
    <name type="scientific">Uromyces fabae virus</name>
    <dbReference type="NCBI Taxonomy" id="3069272"/>
    <lineage>
        <taxon>Viruses</taxon>
        <taxon>Riboviria</taxon>
    </lineage>
</organism>
<accession>A0AA51UA18</accession>
<dbReference type="PROSITE" id="PS51192">
    <property type="entry name" value="HELICASE_ATP_BIND_1"/>
    <property type="match status" value="1"/>
</dbReference>
<name>A0AA51UA18_9VIRU</name>
<dbReference type="InterPro" id="IPR014001">
    <property type="entry name" value="Helicase_ATP-bd"/>
</dbReference>
<evidence type="ECO:0000313" key="3">
    <source>
        <dbReference type="EMBL" id="WMV64377.1"/>
    </source>
</evidence>
<protein>
    <submittedName>
        <fullName evidence="3">Movement protein</fullName>
    </submittedName>
</protein>
<dbReference type="GO" id="GO:0005524">
    <property type="term" value="F:ATP binding"/>
    <property type="evidence" value="ECO:0007669"/>
    <property type="project" value="InterPro"/>
</dbReference>
<sequence>MDIVFLDDATIPINFSFCEDYMRNFFIENKQTRYVYRDVIFSTSEVVHRRLLGGARKTRHQYDTPIIELENFLYSFIVEHRNLVLKRELALKKEEEERKERELYEREFRRKQAEALREAERLKRYRQERNIGKNDNPESESEAARIRKMLDERAQESRLGLLHSRLGSISGMSNSASDRSSLPNPGESLATVVAKTTHIFDTVDPKPRPKIVREKRVDVDRNKYEKVSKILKDPEHGWIICGPTGCGKSTVALLPLLRDKTKKTIIVEPTVANAANILQEFEVSIPNLVRNGVIKEGSMPPVYTDFSLKTASKTFSNLYVTTVACLLDFFRRTRKIPRADYWVIDEFHLPIQDMVTTVFLFKTLNVDAKYILVSATIPGVKVNAKIPADVSVRTDKSIKPEIPRVIKNSVLDPNRYKNEGDGSVAIVTPSVPMARTLAKRYKDLGHRVWVITRHTGIETYKSAVRDNKRRVYILEPGVEAGITLSMAVLISMGATSAIRYDGKVVLEETQPIDKVAEIQRASRGGRVKPTLYLKPPSSNDVKGNDDPAYYQANAAVELIALGVKSTLFQSYDFLKDFPKVASISQDLAKSAMSADSQRPLIAAYQYNSDGKKFKECGGEGEGFEKLASEELSLYYWKKGFFVAPIADFSDLNTDPTNFVNREGQLTGAKAMVATIPGLKEKATIKELIAMIKEDIVQYLPDLFRVLSRVFSRKESQNIGFSSMKPETARHPTIKDVVLDEDVASLLYAMSMQPGVDYTEILPDFTLNQEATIASASASYSLTYQGQTMHVGLPESFRLKDSFNIDTDKVRRRVKEELEEVLAVPLIRQHARERCVNLSNYVNRVSSEHKWFAENVY</sequence>
<feature type="coiled-coil region" evidence="1">
    <location>
        <begin position="82"/>
        <end position="128"/>
    </location>
</feature>